<dbReference type="InterPro" id="IPR013083">
    <property type="entry name" value="Znf_RING/FYVE/PHD"/>
</dbReference>
<dbReference type="Gene3D" id="3.30.40.10">
    <property type="entry name" value="Zinc/RING finger domain, C3HC4 (zinc finger)"/>
    <property type="match status" value="1"/>
</dbReference>
<reference evidence="6" key="1">
    <citation type="journal article" date="2021" name="BMC Genomics">
        <title>Chromosome-level genome assembly and manually-curated proteome of model necrotroph Parastagonospora nodorum Sn15 reveals a genome-wide trove of candidate effector homologs, and redundancy of virulence-related functions within an accessory chromosome.</title>
        <authorList>
            <person name="Bertazzoni S."/>
            <person name="Jones D.A.B."/>
            <person name="Phan H.T."/>
            <person name="Tan K.-C."/>
            <person name="Hane J.K."/>
        </authorList>
    </citation>
    <scope>NUCLEOTIDE SEQUENCE [LARGE SCALE GENOMIC DNA]</scope>
    <source>
        <strain evidence="6">SN15 / ATCC MYA-4574 / FGSC 10173)</strain>
    </source>
</reference>
<keyword evidence="6" id="KW-1185">Reference proteome</keyword>
<evidence type="ECO:0000256" key="3">
    <source>
        <dbReference type="SAM" id="MobiDB-lite"/>
    </source>
</evidence>
<keyword evidence="1" id="KW-0863">Zinc-finger</keyword>
<evidence type="ECO:0000256" key="1">
    <source>
        <dbReference type="PROSITE-ProRule" id="PRU00175"/>
    </source>
</evidence>
<accession>A0A7U2ESZ1</accession>
<feature type="compositionally biased region" description="Basic residues" evidence="3">
    <location>
        <begin position="125"/>
        <end position="143"/>
    </location>
</feature>
<feature type="compositionally biased region" description="Low complexity" evidence="3">
    <location>
        <begin position="86"/>
        <end position="96"/>
    </location>
</feature>
<evidence type="ECO:0000256" key="2">
    <source>
        <dbReference type="SAM" id="Coils"/>
    </source>
</evidence>
<evidence type="ECO:0000259" key="4">
    <source>
        <dbReference type="PROSITE" id="PS50089"/>
    </source>
</evidence>
<dbReference type="PROSITE" id="PS50089">
    <property type="entry name" value="ZF_RING_2"/>
    <property type="match status" value="1"/>
</dbReference>
<feature type="region of interest" description="Disordered" evidence="3">
    <location>
        <begin position="82"/>
        <end position="148"/>
    </location>
</feature>
<protein>
    <recommendedName>
        <fullName evidence="4">RING-type domain-containing protein</fullName>
    </recommendedName>
</protein>
<dbReference type="Pfam" id="PF13639">
    <property type="entry name" value="zf-RING_2"/>
    <property type="match status" value="1"/>
</dbReference>
<feature type="coiled-coil region" evidence="2">
    <location>
        <begin position="174"/>
        <end position="201"/>
    </location>
</feature>
<dbReference type="AlphaFoldDB" id="A0A7U2ESZ1"/>
<sequence>MSTGFRPSPPLASDTLAHLLASGALIETHRAVKTCSYPACGATDPTKTLATLCGHVFHHDCLTKHLERSNTCPHCQTRLSAPTHPALASEPASDSSSSDECDSEEDAFLHARRKARLETKEIRHSLRKHAKDQKTRKSKSARKARVDEAQEALRLATTSLNNGSRRLHFVAESMQRAVREMDEVTREVQMEKARRRAARKREEERVAREGIIAKIRSGKGGGGGG</sequence>
<dbReference type="EMBL" id="CP069024">
    <property type="protein sequence ID" value="QRC92107.1"/>
    <property type="molecule type" value="Genomic_DNA"/>
</dbReference>
<evidence type="ECO:0000313" key="5">
    <source>
        <dbReference type="EMBL" id="QRC92107.1"/>
    </source>
</evidence>
<dbReference type="SUPFAM" id="SSF57850">
    <property type="entry name" value="RING/U-box"/>
    <property type="match status" value="1"/>
</dbReference>
<evidence type="ECO:0000313" key="6">
    <source>
        <dbReference type="Proteomes" id="UP000663193"/>
    </source>
</evidence>
<dbReference type="GO" id="GO:0008270">
    <property type="term" value="F:zinc ion binding"/>
    <property type="evidence" value="ECO:0007669"/>
    <property type="project" value="UniProtKB-KW"/>
</dbReference>
<keyword evidence="1" id="KW-0479">Metal-binding</keyword>
<proteinExistence type="predicted"/>
<dbReference type="OrthoDB" id="6105938at2759"/>
<dbReference type="InterPro" id="IPR001841">
    <property type="entry name" value="Znf_RING"/>
</dbReference>
<organism evidence="5 6">
    <name type="scientific">Phaeosphaeria nodorum (strain SN15 / ATCC MYA-4574 / FGSC 10173)</name>
    <name type="common">Glume blotch fungus</name>
    <name type="synonym">Parastagonospora nodorum</name>
    <dbReference type="NCBI Taxonomy" id="321614"/>
    <lineage>
        <taxon>Eukaryota</taxon>
        <taxon>Fungi</taxon>
        <taxon>Dikarya</taxon>
        <taxon>Ascomycota</taxon>
        <taxon>Pezizomycotina</taxon>
        <taxon>Dothideomycetes</taxon>
        <taxon>Pleosporomycetidae</taxon>
        <taxon>Pleosporales</taxon>
        <taxon>Pleosporineae</taxon>
        <taxon>Phaeosphaeriaceae</taxon>
        <taxon>Parastagonospora</taxon>
    </lineage>
</organism>
<feature type="domain" description="RING-type" evidence="4">
    <location>
        <begin position="53"/>
        <end position="76"/>
    </location>
</feature>
<dbReference type="VEuPathDB" id="FungiDB:JI435_022730"/>
<keyword evidence="2" id="KW-0175">Coiled coil</keyword>
<dbReference type="Proteomes" id="UP000663193">
    <property type="component" value="Chromosome 2"/>
</dbReference>
<gene>
    <name evidence="5" type="ORF">JI435_022730</name>
</gene>
<feature type="compositionally biased region" description="Acidic residues" evidence="3">
    <location>
        <begin position="97"/>
        <end position="106"/>
    </location>
</feature>
<dbReference type="RefSeq" id="XP_001792886.1">
    <property type="nucleotide sequence ID" value="XM_001792834.1"/>
</dbReference>
<keyword evidence="1" id="KW-0862">Zinc</keyword>
<dbReference type="KEGG" id="pno:SNOG_02273"/>
<name>A0A7U2ESZ1_PHANO</name>